<dbReference type="GO" id="GO:0045333">
    <property type="term" value="P:cellular respiration"/>
    <property type="evidence" value="ECO:0007669"/>
    <property type="project" value="InterPro"/>
</dbReference>
<sequence length="143" mass="16185">MHRISKSAIVPYTPQQMFELVNNIDDYSQFLNWCDSSSILNESGNQITASVQINKSGFKQTFTTINTLTPFQSIEMKLLDGPFDELSGEWRFESLGENAAKVHLELEFSFKSMLLDMTISPVFKSIANSQLDAFVDRAKIVYG</sequence>
<dbReference type="GO" id="GO:0048039">
    <property type="term" value="F:ubiquinone binding"/>
    <property type="evidence" value="ECO:0007669"/>
    <property type="project" value="InterPro"/>
</dbReference>
<dbReference type="InterPro" id="IPR005031">
    <property type="entry name" value="COQ10_START"/>
</dbReference>
<dbReference type="KEGG" id="tsn:W908_02835"/>
<keyword evidence="5" id="KW-1185">Reference proteome</keyword>
<dbReference type="OrthoDB" id="9804759at2"/>
<dbReference type="Proteomes" id="UP000068905">
    <property type="component" value="Chromosome"/>
</dbReference>
<organism evidence="4 5">
    <name type="scientific">Candidatus Pseudothioglobus singularis PS1</name>
    <dbReference type="NCBI Taxonomy" id="1125411"/>
    <lineage>
        <taxon>Bacteria</taxon>
        <taxon>Pseudomonadati</taxon>
        <taxon>Pseudomonadota</taxon>
        <taxon>Gammaproteobacteria</taxon>
        <taxon>Candidatus Pseudothioglobaceae</taxon>
        <taxon>Candidatus Pseudothioglobus</taxon>
    </lineage>
</organism>
<comment type="similarity">
    <text evidence="1">Belongs to the ribosome association toxin RatA family.</text>
</comment>
<evidence type="ECO:0000256" key="1">
    <source>
        <dbReference type="ARBA" id="ARBA00008918"/>
    </source>
</evidence>
<dbReference type="Pfam" id="PF03364">
    <property type="entry name" value="Polyketide_cyc"/>
    <property type="match status" value="1"/>
</dbReference>
<dbReference type="CDD" id="cd07813">
    <property type="entry name" value="COQ10p_like"/>
    <property type="match status" value="1"/>
</dbReference>
<keyword evidence="2" id="KW-1277">Toxin-antitoxin system</keyword>
<dbReference type="InterPro" id="IPR044996">
    <property type="entry name" value="COQ10-like"/>
</dbReference>
<gene>
    <name evidence="4" type="ORF">W908_02835</name>
</gene>
<dbReference type="SUPFAM" id="SSF55961">
    <property type="entry name" value="Bet v1-like"/>
    <property type="match status" value="1"/>
</dbReference>
<dbReference type="Gene3D" id="3.30.530.20">
    <property type="match status" value="1"/>
</dbReference>
<name>A0A0M3T1T5_9GAMM</name>
<proteinExistence type="inferred from homology"/>
<evidence type="ECO:0000313" key="4">
    <source>
        <dbReference type="EMBL" id="ALE01631.1"/>
    </source>
</evidence>
<protein>
    <recommendedName>
        <fullName evidence="3">Coenzyme Q-binding protein COQ10 START domain-containing protein</fullName>
    </recommendedName>
</protein>
<reference evidence="4 5" key="1">
    <citation type="journal article" date="2015" name="Genome Announc.">
        <title>Genome Sequence of 'Candidatus Thioglobus singularis' Strain PS1, a Mixotroph from the SUP05 Clade of Marine Gammaproteobacteria.</title>
        <authorList>
            <person name="Marshall K.T."/>
            <person name="Morris R.M."/>
        </authorList>
    </citation>
    <scope>NUCLEOTIDE SEQUENCE [LARGE SCALE GENOMIC DNA]</scope>
    <source>
        <strain evidence="4 5">PS1</strain>
    </source>
</reference>
<dbReference type="PANTHER" id="PTHR12901:SF10">
    <property type="entry name" value="COENZYME Q-BINDING PROTEIN COQ10, MITOCHONDRIAL"/>
    <property type="match status" value="1"/>
</dbReference>
<evidence type="ECO:0000259" key="3">
    <source>
        <dbReference type="Pfam" id="PF03364"/>
    </source>
</evidence>
<dbReference type="STRING" id="1125411.W908_02835"/>
<feature type="domain" description="Coenzyme Q-binding protein COQ10 START" evidence="3">
    <location>
        <begin position="10"/>
        <end position="134"/>
    </location>
</feature>
<dbReference type="AlphaFoldDB" id="A0A0M3T1T5"/>
<dbReference type="InterPro" id="IPR023393">
    <property type="entry name" value="START-like_dom_sf"/>
</dbReference>
<dbReference type="PANTHER" id="PTHR12901">
    <property type="entry name" value="SPERM PROTEIN HOMOLOG"/>
    <property type="match status" value="1"/>
</dbReference>
<evidence type="ECO:0000256" key="2">
    <source>
        <dbReference type="ARBA" id="ARBA00022649"/>
    </source>
</evidence>
<dbReference type="RefSeq" id="WP_053819843.1">
    <property type="nucleotide sequence ID" value="NZ_CP006911.1"/>
</dbReference>
<accession>A0A0M3T1T5</accession>
<evidence type="ECO:0000313" key="5">
    <source>
        <dbReference type="Proteomes" id="UP000068905"/>
    </source>
</evidence>
<dbReference type="EMBL" id="CP006911">
    <property type="protein sequence ID" value="ALE01631.1"/>
    <property type="molecule type" value="Genomic_DNA"/>
</dbReference>